<sequence length="676" mass="74863">MQSPVMTSLNTMGAARPLRTIIAVIIKDTIRLSWRDPLTRLEIALLAILTFLSAIATIGSPNAGDGAIQMLAISYQVTPFSLVLIIGQLGRHRPHELLWHTRRLPRFAYLSGRFLGLLIVGFIILGLMGIEGSLLMAIIGTFPIMPSIADNFFFLLTIAAPSLVVVTGAFLWLSEWQGDEGHYFVLAIVLSLIIAFSEYKIPALEAWNPHLLFYNPFPGFLMLGLALPPALYGPVGIPSWLVINRVIWMAVGLGFFLLALMSSRSVTHLYPLKSAGKFRLGAGVLIAGFFLGLVTLHHLATELSPYPLVMTIDEQVQSRNEVVTLHVNPSTGFISGQAMMSFSHAQVGTLNIALNRGLMLHGNFPILRMNHGDVFAMSAAAQWRVRLSHPVKTLTLSFSGHLLPQPTPLVYPPFFPGNVYEHLYVGHSRVFLQSGGFWYPRLIQFHQQQAVVVSGLSQLTLSEPANERLPVPVTDMDIEGSKTWNYEPDQGPLFFFQAPYRIVRHQGFDVLGPEPLSKSATRSFHSFRQAWQRLGPWLIGTQKPFIVVYSPITIHPLLWQRVLIVSAVHPFTLPGDPVTGSTEIPSPFEAAVTLDQLWWEPTPHSSVLQYETLLEAYRGTPRIRSLLAEVQKGQIPGLPKLTSQEAATILNEWPHLSTLSAQQWLSYAGLSPDGGL</sequence>
<feature type="transmembrane region" description="Helical" evidence="1">
    <location>
        <begin position="180"/>
        <end position="199"/>
    </location>
</feature>
<evidence type="ECO:0000256" key="1">
    <source>
        <dbReference type="SAM" id="Phobius"/>
    </source>
</evidence>
<gene>
    <name evidence="2" type="ORF">SAMN00768000_2789</name>
</gene>
<name>A0A1W1WJD1_SULTA</name>
<feature type="transmembrane region" description="Helical" evidence="1">
    <location>
        <begin position="41"/>
        <end position="59"/>
    </location>
</feature>
<keyword evidence="1" id="KW-0812">Transmembrane</keyword>
<keyword evidence="1" id="KW-0472">Membrane</keyword>
<dbReference type="Proteomes" id="UP000192660">
    <property type="component" value="Unassembled WGS sequence"/>
</dbReference>
<organism evidence="2 3">
    <name type="scientific">Sulfobacillus thermosulfidooxidans (strain DSM 9293 / VKM B-1269 / AT-1)</name>
    <dbReference type="NCBI Taxonomy" id="929705"/>
    <lineage>
        <taxon>Bacteria</taxon>
        <taxon>Bacillati</taxon>
        <taxon>Bacillota</taxon>
        <taxon>Clostridia</taxon>
        <taxon>Eubacteriales</taxon>
        <taxon>Clostridiales Family XVII. Incertae Sedis</taxon>
        <taxon>Sulfobacillus</taxon>
    </lineage>
</organism>
<feature type="transmembrane region" description="Helical" evidence="1">
    <location>
        <begin position="110"/>
        <end position="140"/>
    </location>
</feature>
<reference evidence="3" key="1">
    <citation type="submission" date="2017-04" db="EMBL/GenBank/DDBJ databases">
        <authorList>
            <person name="Varghese N."/>
            <person name="Submissions S."/>
        </authorList>
    </citation>
    <scope>NUCLEOTIDE SEQUENCE [LARGE SCALE GENOMIC DNA]</scope>
    <source>
        <strain evidence="3">DSM 9293</strain>
    </source>
</reference>
<dbReference type="RefSeq" id="WP_020373180.1">
    <property type="nucleotide sequence ID" value="NZ_FWWY01000001.1"/>
</dbReference>
<protein>
    <submittedName>
        <fullName evidence="2">Uncharacterized protein</fullName>
    </submittedName>
</protein>
<feature type="transmembrane region" description="Helical" evidence="1">
    <location>
        <begin position="152"/>
        <end position="174"/>
    </location>
</feature>
<feature type="transmembrane region" description="Helical" evidence="1">
    <location>
        <begin position="280"/>
        <end position="300"/>
    </location>
</feature>
<feature type="transmembrane region" description="Helical" evidence="1">
    <location>
        <begin position="71"/>
        <end position="90"/>
    </location>
</feature>
<accession>A0A1W1WJD1</accession>
<evidence type="ECO:0000313" key="3">
    <source>
        <dbReference type="Proteomes" id="UP000192660"/>
    </source>
</evidence>
<feature type="transmembrane region" description="Helical" evidence="1">
    <location>
        <begin position="237"/>
        <end position="260"/>
    </location>
</feature>
<dbReference type="EMBL" id="FWWY01000001">
    <property type="protein sequence ID" value="SMC06377.1"/>
    <property type="molecule type" value="Genomic_DNA"/>
</dbReference>
<keyword evidence="3" id="KW-1185">Reference proteome</keyword>
<evidence type="ECO:0000313" key="2">
    <source>
        <dbReference type="EMBL" id="SMC06377.1"/>
    </source>
</evidence>
<dbReference type="OrthoDB" id="3034714at2"/>
<dbReference type="AlphaFoldDB" id="A0A1W1WJD1"/>
<proteinExistence type="predicted"/>
<keyword evidence="1" id="KW-1133">Transmembrane helix</keyword>
<dbReference type="STRING" id="28034.BFX07_11255"/>
<feature type="transmembrane region" description="Helical" evidence="1">
    <location>
        <begin position="211"/>
        <end position="231"/>
    </location>
</feature>